<dbReference type="EMBL" id="JARJLR010000233">
    <property type="protein sequence ID" value="MDF3842737.1"/>
    <property type="molecule type" value="Genomic_DNA"/>
</dbReference>
<proteinExistence type="predicted"/>
<gene>
    <name evidence="1" type="ORF">P3W55_13555</name>
</gene>
<evidence type="ECO:0000313" key="2">
    <source>
        <dbReference type="Proteomes" id="UP001220662"/>
    </source>
</evidence>
<accession>A0AAW6P6U7</accession>
<sequence length="94" mass="10741">MKIDLKTQATIYGDEYEIACTWEAKSETVRDAGGQSGAQGSEFVSRHMIYTEDARPKYLDLIQFDGSNGWEEIRSVTNWDMSFFGEEPDYLLVT</sequence>
<dbReference type="AlphaFoldDB" id="A0AAW6P6U7"/>
<evidence type="ECO:0000313" key="1">
    <source>
        <dbReference type="EMBL" id="MDF3842737.1"/>
    </source>
</evidence>
<comment type="caution">
    <text evidence="1">The sequence shown here is derived from an EMBL/GenBank/DDBJ whole genome shotgun (WGS) entry which is preliminary data.</text>
</comment>
<reference evidence="1" key="1">
    <citation type="submission" date="2023-03" db="EMBL/GenBank/DDBJ databases">
        <title>Draft assemblies of triclosan tolerant bacteria isolated from returned activated sludge.</title>
        <authorList>
            <person name="Van Hamelsveld S."/>
        </authorList>
    </citation>
    <scope>NUCLEOTIDE SEQUENCE</scope>
    <source>
        <strain evidence="1">GW210015_S63</strain>
    </source>
</reference>
<dbReference type="Proteomes" id="UP001220662">
    <property type="component" value="Unassembled WGS sequence"/>
</dbReference>
<protein>
    <submittedName>
        <fullName evidence="1">Uncharacterized protein</fullName>
    </submittedName>
</protein>
<dbReference type="RefSeq" id="WP_276214697.1">
    <property type="nucleotide sequence ID" value="NZ_JARJLR010000233.1"/>
</dbReference>
<name>A0AAW6P6U7_9PSED</name>
<organism evidence="1 2">
    <name type="scientific">Pseudomonas citronellolis</name>
    <dbReference type="NCBI Taxonomy" id="53408"/>
    <lineage>
        <taxon>Bacteria</taxon>
        <taxon>Pseudomonadati</taxon>
        <taxon>Pseudomonadota</taxon>
        <taxon>Gammaproteobacteria</taxon>
        <taxon>Pseudomonadales</taxon>
        <taxon>Pseudomonadaceae</taxon>
        <taxon>Pseudomonas</taxon>
    </lineage>
</organism>